<dbReference type="InterPro" id="IPR043502">
    <property type="entry name" value="DNA/RNA_pol_sf"/>
</dbReference>
<dbReference type="AlphaFoldDB" id="A0A371GXF9"/>
<dbReference type="PANTHER" id="PTHR24559:SF444">
    <property type="entry name" value="REVERSE TRANSCRIPTASE DOMAIN-CONTAINING PROTEIN"/>
    <property type="match status" value="1"/>
</dbReference>
<gene>
    <name evidence="1" type="ORF">CR513_22262</name>
</gene>
<dbReference type="InterPro" id="IPR053134">
    <property type="entry name" value="RNA-dir_DNA_polymerase"/>
</dbReference>
<dbReference type="Gene3D" id="3.10.10.10">
    <property type="entry name" value="HIV Type 1 Reverse Transcriptase, subunit A, domain 1"/>
    <property type="match status" value="1"/>
</dbReference>
<organism evidence="1 2">
    <name type="scientific">Mucuna pruriens</name>
    <name type="common">Velvet bean</name>
    <name type="synonym">Dolichos pruriens</name>
    <dbReference type="NCBI Taxonomy" id="157652"/>
    <lineage>
        <taxon>Eukaryota</taxon>
        <taxon>Viridiplantae</taxon>
        <taxon>Streptophyta</taxon>
        <taxon>Embryophyta</taxon>
        <taxon>Tracheophyta</taxon>
        <taxon>Spermatophyta</taxon>
        <taxon>Magnoliopsida</taxon>
        <taxon>eudicotyledons</taxon>
        <taxon>Gunneridae</taxon>
        <taxon>Pentapetalae</taxon>
        <taxon>rosids</taxon>
        <taxon>fabids</taxon>
        <taxon>Fabales</taxon>
        <taxon>Fabaceae</taxon>
        <taxon>Papilionoideae</taxon>
        <taxon>50 kb inversion clade</taxon>
        <taxon>NPAAA clade</taxon>
        <taxon>indigoferoid/millettioid clade</taxon>
        <taxon>Phaseoleae</taxon>
        <taxon>Mucuna</taxon>
    </lineage>
</organism>
<dbReference type="EMBL" id="QJKJ01004178">
    <property type="protein sequence ID" value="RDX95252.1"/>
    <property type="molecule type" value="Genomic_DNA"/>
</dbReference>
<dbReference type="OrthoDB" id="1928766at2759"/>
<dbReference type="Proteomes" id="UP000257109">
    <property type="component" value="Unassembled WGS sequence"/>
</dbReference>
<accession>A0A371GXF9</accession>
<dbReference type="SUPFAM" id="SSF56672">
    <property type="entry name" value="DNA/RNA polymerases"/>
    <property type="match status" value="1"/>
</dbReference>
<sequence length="84" mass="9923">MLGIELDFLCHRLSITLGARSRRPTKEETSKLLATHFIRKVQYPSWFTNMVMVKKSIGKWRMRTDYTYLNKACPKDTYPLPNID</sequence>
<protein>
    <submittedName>
        <fullName evidence="1">Uncharacterized protein</fullName>
    </submittedName>
</protein>
<keyword evidence="2" id="KW-1185">Reference proteome</keyword>
<evidence type="ECO:0000313" key="2">
    <source>
        <dbReference type="Proteomes" id="UP000257109"/>
    </source>
</evidence>
<evidence type="ECO:0000313" key="1">
    <source>
        <dbReference type="EMBL" id="RDX95252.1"/>
    </source>
</evidence>
<name>A0A371GXF9_MUCPR</name>
<proteinExistence type="predicted"/>
<comment type="caution">
    <text evidence="1">The sequence shown here is derived from an EMBL/GenBank/DDBJ whole genome shotgun (WGS) entry which is preliminary data.</text>
</comment>
<dbReference type="PANTHER" id="PTHR24559">
    <property type="entry name" value="TRANSPOSON TY3-I GAG-POL POLYPROTEIN"/>
    <property type="match status" value="1"/>
</dbReference>
<reference evidence="1" key="1">
    <citation type="submission" date="2018-05" db="EMBL/GenBank/DDBJ databases">
        <title>Draft genome of Mucuna pruriens seed.</title>
        <authorList>
            <person name="Nnadi N.E."/>
            <person name="Vos R."/>
            <person name="Hasami M.H."/>
            <person name="Devisetty U.K."/>
            <person name="Aguiy J.C."/>
        </authorList>
    </citation>
    <scope>NUCLEOTIDE SEQUENCE [LARGE SCALE GENOMIC DNA]</scope>
    <source>
        <strain evidence="1">JCA_2017</strain>
    </source>
</reference>
<feature type="non-terminal residue" evidence="1">
    <location>
        <position position="1"/>
    </location>
</feature>